<sequence>MVIGKTGVNMAANIPNSDLIKQLQALSHLQQLVALSQTQRINQVVPVVTSGAVPALKYGYRVKIINPLKKSEIIIRELHNFHLKFESFGEITLKLPAKFEDQLPSKGNDFNIGYYDGPHHAKVSLISSDDLSSLYNKHSNGGEIVLWCDGKGTMKRKRNELSRLDKEDDA</sequence>
<accession>A0A1X7VUS6</accession>
<protein>
    <submittedName>
        <fullName evidence="1">Uncharacterized protein</fullName>
    </submittedName>
</protein>
<reference evidence="1" key="1">
    <citation type="submission" date="2017-05" db="UniProtKB">
        <authorList>
            <consortium name="EnsemblMetazoa"/>
        </authorList>
    </citation>
    <scope>IDENTIFICATION</scope>
</reference>
<proteinExistence type="predicted"/>
<name>A0A1X7VUS6_AMPQE</name>
<dbReference type="EnsemblMetazoa" id="Aqu2.1.43153_001">
    <property type="protein sequence ID" value="Aqu2.1.43153_001"/>
    <property type="gene ID" value="Aqu2.1.43153"/>
</dbReference>
<evidence type="ECO:0000313" key="1">
    <source>
        <dbReference type="EnsemblMetazoa" id="Aqu2.1.43153_001"/>
    </source>
</evidence>
<organism evidence="1">
    <name type="scientific">Amphimedon queenslandica</name>
    <name type="common">Sponge</name>
    <dbReference type="NCBI Taxonomy" id="400682"/>
    <lineage>
        <taxon>Eukaryota</taxon>
        <taxon>Metazoa</taxon>
        <taxon>Porifera</taxon>
        <taxon>Demospongiae</taxon>
        <taxon>Heteroscleromorpha</taxon>
        <taxon>Haplosclerida</taxon>
        <taxon>Niphatidae</taxon>
        <taxon>Amphimedon</taxon>
    </lineage>
</organism>
<dbReference type="InParanoid" id="A0A1X7VUS6"/>
<dbReference type="AlphaFoldDB" id="A0A1X7VUS6"/>